<dbReference type="GO" id="GO:0046872">
    <property type="term" value="F:metal ion binding"/>
    <property type="evidence" value="ECO:0007669"/>
    <property type="project" value="UniProtKB-KW"/>
</dbReference>
<organism evidence="9 10">
    <name type="scientific">Daedalea quercina L-15889</name>
    <dbReference type="NCBI Taxonomy" id="1314783"/>
    <lineage>
        <taxon>Eukaryota</taxon>
        <taxon>Fungi</taxon>
        <taxon>Dikarya</taxon>
        <taxon>Basidiomycota</taxon>
        <taxon>Agaricomycotina</taxon>
        <taxon>Agaricomycetes</taxon>
        <taxon>Polyporales</taxon>
        <taxon>Fomitopsis</taxon>
    </lineage>
</organism>
<feature type="compositionally biased region" description="Basic and acidic residues" evidence="7">
    <location>
        <begin position="488"/>
        <end position="497"/>
    </location>
</feature>
<feature type="binding site" evidence="6">
    <location>
        <position position="201"/>
    </location>
    <ligand>
        <name>Zn(2+)</name>
        <dbReference type="ChEBI" id="CHEBI:29105"/>
    </ligand>
</feature>
<evidence type="ECO:0000256" key="1">
    <source>
        <dbReference type="ARBA" id="ARBA00004173"/>
    </source>
</evidence>
<feature type="binding site" evidence="6">
    <location>
        <position position="204"/>
    </location>
    <ligand>
        <name>Zn(2+)</name>
        <dbReference type="ChEBI" id="CHEBI:29105"/>
    </ligand>
</feature>
<evidence type="ECO:0000313" key="9">
    <source>
        <dbReference type="EMBL" id="KZT74990.1"/>
    </source>
</evidence>
<sequence>MPITTLNLDECTSKASTRHSLSNLSLAVAKCKKILVVTGAGISCSCGIPDFRSSDGLYALVKQQYPDVVLKGRDLFDASLFRDPTSTSVFHTFISQLKRSIDNASPSPTHRFIKTLDSKRKLLRSYTQNIDALEEKAGLPGSSSDEVKNHGKGKAKIRVKDVRNVQLHGDIHRVRCTFCSAVFPCTPEYLDVFNTGAAPDCPECVARSKARVARSARPLKIGTLRPAIVLYDEAHPLGDDIGTMQTADMARKPDMLIIMGTSLKVHGFKKLVKEFAKVVHESAPSLTAASTSSQTSAKALAGKVIFVNKTAPSSEWDGIIDYHVVGETDKWAEMVVDEWKKRRPSDWEMQKKLIATSDVETAGAFKVTKEITNTFDATKVKAGPRKKATGKQNARPVDDLSWLPPLPPSPPPSPGKRRQADGHYNEHCSPSKKRDARADPIVFEGRGLLFGSAPGVGPQDGTDRLDMGETKPARKPSSKSMNAKKPKLKAEVVVDVRKKPRKDLPPPTCVEAVR</sequence>
<dbReference type="PANTHER" id="PTHR11085:SF8">
    <property type="entry name" value="NAD-DEPENDENT HISTONE DEACETYLASE HST3"/>
    <property type="match status" value="1"/>
</dbReference>
<proteinExistence type="inferred from homology"/>
<feature type="domain" description="Deacetylase sirtuin-type" evidence="8">
    <location>
        <begin position="14"/>
        <end position="348"/>
    </location>
</feature>
<feature type="binding site" evidence="6">
    <location>
        <position position="179"/>
    </location>
    <ligand>
        <name>Zn(2+)</name>
        <dbReference type="ChEBI" id="CHEBI:29105"/>
    </ligand>
</feature>
<evidence type="ECO:0000256" key="5">
    <source>
        <dbReference type="ARBA" id="ARBA00023128"/>
    </source>
</evidence>
<keyword evidence="6" id="KW-0479">Metal-binding</keyword>
<dbReference type="GO" id="GO:0005634">
    <property type="term" value="C:nucleus"/>
    <property type="evidence" value="ECO:0007669"/>
    <property type="project" value="TreeGrafter"/>
</dbReference>
<evidence type="ECO:0000256" key="6">
    <source>
        <dbReference type="PROSITE-ProRule" id="PRU00236"/>
    </source>
</evidence>
<feature type="compositionally biased region" description="Basic residues" evidence="7">
    <location>
        <begin position="473"/>
        <end position="487"/>
    </location>
</feature>
<dbReference type="InterPro" id="IPR026591">
    <property type="entry name" value="Sirtuin_cat_small_dom_sf"/>
</dbReference>
<feature type="binding site" evidence="6">
    <location>
        <position position="176"/>
    </location>
    <ligand>
        <name>Zn(2+)</name>
        <dbReference type="ChEBI" id="CHEBI:29105"/>
    </ligand>
</feature>
<keyword evidence="4" id="KW-0520">NAD</keyword>
<dbReference type="GO" id="GO:0005739">
    <property type="term" value="C:mitochondrion"/>
    <property type="evidence" value="ECO:0007669"/>
    <property type="project" value="UniProtKB-SubCell"/>
</dbReference>
<dbReference type="PROSITE" id="PS50305">
    <property type="entry name" value="SIRTUIN"/>
    <property type="match status" value="1"/>
</dbReference>
<feature type="compositionally biased region" description="Basic and acidic residues" evidence="7">
    <location>
        <begin position="461"/>
        <end position="472"/>
    </location>
</feature>
<evidence type="ECO:0000256" key="7">
    <source>
        <dbReference type="SAM" id="MobiDB-lite"/>
    </source>
</evidence>
<dbReference type="InterPro" id="IPR003000">
    <property type="entry name" value="Sirtuin"/>
</dbReference>
<keyword evidence="3" id="KW-0808">Transferase</keyword>
<dbReference type="InterPro" id="IPR026590">
    <property type="entry name" value="Ssirtuin_cat_dom"/>
</dbReference>
<comment type="subcellular location">
    <subcellularLocation>
        <location evidence="1">Mitochondrion</location>
    </subcellularLocation>
</comment>
<feature type="region of interest" description="Disordered" evidence="7">
    <location>
        <begin position="380"/>
        <end position="514"/>
    </location>
</feature>
<dbReference type="InterPro" id="IPR050134">
    <property type="entry name" value="NAD-dep_sirtuin_deacylases"/>
</dbReference>
<name>A0A165UJA3_9APHY</name>
<evidence type="ECO:0000256" key="2">
    <source>
        <dbReference type="ARBA" id="ARBA00006924"/>
    </source>
</evidence>
<dbReference type="Gene3D" id="3.30.1600.10">
    <property type="entry name" value="SIR2/SIRT2 'Small Domain"/>
    <property type="match status" value="1"/>
</dbReference>
<evidence type="ECO:0000259" key="8">
    <source>
        <dbReference type="PROSITE" id="PS50305"/>
    </source>
</evidence>
<evidence type="ECO:0000313" key="10">
    <source>
        <dbReference type="Proteomes" id="UP000076727"/>
    </source>
</evidence>
<keyword evidence="10" id="KW-1185">Reference proteome</keyword>
<keyword evidence="6" id="KW-0862">Zinc</keyword>
<keyword evidence="5" id="KW-0496">Mitochondrion</keyword>
<dbReference type="PANTHER" id="PTHR11085">
    <property type="entry name" value="NAD-DEPENDENT PROTEIN DEACYLASE SIRTUIN-5, MITOCHONDRIAL-RELATED"/>
    <property type="match status" value="1"/>
</dbReference>
<dbReference type="EMBL" id="KV429032">
    <property type="protein sequence ID" value="KZT74990.1"/>
    <property type="molecule type" value="Genomic_DNA"/>
</dbReference>
<comment type="similarity">
    <text evidence="2">Belongs to the sirtuin family. Class I subfamily.</text>
</comment>
<dbReference type="GO" id="GO:0017136">
    <property type="term" value="F:histone deacetylase activity, NAD-dependent"/>
    <property type="evidence" value="ECO:0007669"/>
    <property type="project" value="TreeGrafter"/>
</dbReference>
<evidence type="ECO:0000256" key="4">
    <source>
        <dbReference type="ARBA" id="ARBA00023027"/>
    </source>
</evidence>
<reference evidence="9 10" key="1">
    <citation type="journal article" date="2016" name="Mol. Biol. Evol.">
        <title>Comparative Genomics of Early-Diverging Mushroom-Forming Fungi Provides Insights into the Origins of Lignocellulose Decay Capabilities.</title>
        <authorList>
            <person name="Nagy L.G."/>
            <person name="Riley R."/>
            <person name="Tritt A."/>
            <person name="Adam C."/>
            <person name="Daum C."/>
            <person name="Floudas D."/>
            <person name="Sun H."/>
            <person name="Yadav J.S."/>
            <person name="Pangilinan J."/>
            <person name="Larsson K.H."/>
            <person name="Matsuura K."/>
            <person name="Barry K."/>
            <person name="Labutti K."/>
            <person name="Kuo R."/>
            <person name="Ohm R.A."/>
            <person name="Bhattacharya S.S."/>
            <person name="Shirouzu T."/>
            <person name="Yoshinaga Y."/>
            <person name="Martin F.M."/>
            <person name="Grigoriev I.V."/>
            <person name="Hibbett D.S."/>
        </authorList>
    </citation>
    <scope>NUCLEOTIDE SEQUENCE [LARGE SCALE GENOMIC DNA]</scope>
    <source>
        <strain evidence="9 10">L-15889</strain>
    </source>
</reference>
<accession>A0A165UJA3</accession>
<dbReference type="Pfam" id="PF02146">
    <property type="entry name" value="SIR2"/>
    <property type="match status" value="1"/>
</dbReference>
<dbReference type="OrthoDB" id="2919105at2759"/>
<dbReference type="SUPFAM" id="SSF52467">
    <property type="entry name" value="DHS-like NAD/FAD-binding domain"/>
    <property type="match status" value="1"/>
</dbReference>
<feature type="active site" description="Proton acceptor" evidence="6">
    <location>
        <position position="168"/>
    </location>
</feature>
<protein>
    <submittedName>
        <fullName evidence="9">DHS-like NAD/FAD-binding domain-containing protein</fullName>
    </submittedName>
</protein>
<dbReference type="STRING" id="1314783.A0A165UJA3"/>
<dbReference type="AlphaFoldDB" id="A0A165UJA3"/>
<dbReference type="InterPro" id="IPR029035">
    <property type="entry name" value="DHS-like_NAD/FAD-binding_dom"/>
</dbReference>
<dbReference type="Proteomes" id="UP000076727">
    <property type="component" value="Unassembled WGS sequence"/>
</dbReference>
<gene>
    <name evidence="9" type="ORF">DAEQUDRAFT_748150</name>
</gene>
<dbReference type="Gene3D" id="3.40.50.1220">
    <property type="entry name" value="TPP-binding domain"/>
    <property type="match status" value="1"/>
</dbReference>
<evidence type="ECO:0000256" key="3">
    <source>
        <dbReference type="ARBA" id="ARBA00022679"/>
    </source>
</evidence>
<feature type="compositionally biased region" description="Pro residues" evidence="7">
    <location>
        <begin position="404"/>
        <end position="414"/>
    </location>
</feature>
<dbReference type="GO" id="GO:0070403">
    <property type="term" value="F:NAD+ binding"/>
    <property type="evidence" value="ECO:0007669"/>
    <property type="project" value="InterPro"/>
</dbReference>